<sequence>MNQITPHLAFPQGLLQSCEHHSRTFFFCLSCLLPIIHTNFFQISVRLLLLLAVGITQVLSLQIDVPSEWERRCDIPVTITRESDDDPETFALAYLIEDDPQFTSFFATPTDTGLTPQTVLFAIASPGVFSIEAMDVSKTAVLATTTPFSLSNSIDPCPPV</sequence>
<reference evidence="1" key="1">
    <citation type="submission" date="2022-08" db="EMBL/GenBank/DDBJ databases">
        <authorList>
            <consortium name="DOE Joint Genome Institute"/>
            <person name="Min B."/>
            <person name="Riley R."/>
            <person name="Sierra-Patev S."/>
            <person name="Naranjo-Ortiz M."/>
            <person name="Looney B."/>
            <person name="Konkel Z."/>
            <person name="Slot J.C."/>
            <person name="Sakamoto Y."/>
            <person name="Steenwyk J.L."/>
            <person name="Rokas A."/>
            <person name="Carro J."/>
            <person name="Camarero S."/>
            <person name="Ferreira P."/>
            <person name="Molpeceres G."/>
            <person name="Ruiz-Duenas F.J."/>
            <person name="Serrano A."/>
            <person name="Henrissat B."/>
            <person name="Drula E."/>
            <person name="Hughes K.W."/>
            <person name="Mata J.L."/>
            <person name="Ishikawa N.K."/>
            <person name="Vargas-Isla R."/>
            <person name="Ushijima S."/>
            <person name="Smith C.A."/>
            <person name="Ahrendt S."/>
            <person name="Andreopoulos W."/>
            <person name="He G."/>
            <person name="Labutti K."/>
            <person name="Lipzen A."/>
            <person name="Ng V."/>
            <person name="Sandor L."/>
            <person name="Barry K."/>
            <person name="Martinez A.T."/>
            <person name="Xiao Y."/>
            <person name="Gibbons J.G."/>
            <person name="Terashima K."/>
            <person name="Hibbett D.S."/>
            <person name="Grigoriev I.V."/>
        </authorList>
    </citation>
    <scope>NUCLEOTIDE SEQUENCE</scope>
    <source>
        <strain evidence="1">TFB10827</strain>
    </source>
</reference>
<evidence type="ECO:0000313" key="1">
    <source>
        <dbReference type="EMBL" id="KAJ3996483.1"/>
    </source>
</evidence>
<dbReference type="EMBL" id="MU790611">
    <property type="protein sequence ID" value="KAJ3996483.1"/>
    <property type="molecule type" value="Genomic_DNA"/>
</dbReference>
<dbReference type="Proteomes" id="UP001163828">
    <property type="component" value="Unassembled WGS sequence"/>
</dbReference>
<proteinExistence type="predicted"/>
<protein>
    <submittedName>
        <fullName evidence="1">Uncharacterized protein</fullName>
    </submittedName>
</protein>
<organism evidence="1 2">
    <name type="scientific">Lentinula boryana</name>
    <dbReference type="NCBI Taxonomy" id="40481"/>
    <lineage>
        <taxon>Eukaryota</taxon>
        <taxon>Fungi</taxon>
        <taxon>Dikarya</taxon>
        <taxon>Basidiomycota</taxon>
        <taxon>Agaricomycotina</taxon>
        <taxon>Agaricomycetes</taxon>
        <taxon>Agaricomycetidae</taxon>
        <taxon>Agaricales</taxon>
        <taxon>Marasmiineae</taxon>
        <taxon>Omphalotaceae</taxon>
        <taxon>Lentinula</taxon>
    </lineage>
</organism>
<name>A0ABQ8QDE4_9AGAR</name>
<comment type="caution">
    <text evidence="1">The sequence shown here is derived from an EMBL/GenBank/DDBJ whole genome shotgun (WGS) entry which is preliminary data.</text>
</comment>
<evidence type="ECO:0000313" key="2">
    <source>
        <dbReference type="Proteomes" id="UP001163828"/>
    </source>
</evidence>
<gene>
    <name evidence="1" type="ORF">F5050DRAFT_101168</name>
</gene>
<keyword evidence="2" id="KW-1185">Reference proteome</keyword>
<accession>A0ABQ8QDE4</accession>